<gene>
    <name evidence="2" type="ORF">Tco_0769715</name>
</gene>
<name>A0ABQ4ZA62_9ASTR</name>
<dbReference type="EMBL" id="BQNB010011170">
    <property type="protein sequence ID" value="GJS87079.1"/>
    <property type="molecule type" value="Genomic_DNA"/>
</dbReference>
<feature type="compositionally biased region" description="Polar residues" evidence="1">
    <location>
        <begin position="1"/>
        <end position="17"/>
    </location>
</feature>
<evidence type="ECO:0000256" key="1">
    <source>
        <dbReference type="SAM" id="MobiDB-lite"/>
    </source>
</evidence>
<reference evidence="2" key="1">
    <citation type="journal article" date="2022" name="Int. J. Mol. Sci.">
        <title>Draft Genome of Tanacetum Coccineum: Genomic Comparison of Closely Related Tanacetum-Family Plants.</title>
        <authorList>
            <person name="Yamashiro T."/>
            <person name="Shiraishi A."/>
            <person name="Nakayama K."/>
            <person name="Satake H."/>
        </authorList>
    </citation>
    <scope>NUCLEOTIDE SEQUENCE</scope>
</reference>
<organism evidence="2 3">
    <name type="scientific">Tanacetum coccineum</name>
    <dbReference type="NCBI Taxonomy" id="301880"/>
    <lineage>
        <taxon>Eukaryota</taxon>
        <taxon>Viridiplantae</taxon>
        <taxon>Streptophyta</taxon>
        <taxon>Embryophyta</taxon>
        <taxon>Tracheophyta</taxon>
        <taxon>Spermatophyta</taxon>
        <taxon>Magnoliopsida</taxon>
        <taxon>eudicotyledons</taxon>
        <taxon>Gunneridae</taxon>
        <taxon>Pentapetalae</taxon>
        <taxon>asterids</taxon>
        <taxon>campanulids</taxon>
        <taxon>Asterales</taxon>
        <taxon>Asteraceae</taxon>
        <taxon>Asteroideae</taxon>
        <taxon>Anthemideae</taxon>
        <taxon>Anthemidinae</taxon>
        <taxon>Tanacetum</taxon>
    </lineage>
</organism>
<sequence length="73" mass="8238">MDHSSISQDGVGSSRSNNETDKVKDIYITPRKHQDTATRIALEAARDPYAIISQGRNNKSISWTLFSDEDLRE</sequence>
<keyword evidence="3" id="KW-1185">Reference proteome</keyword>
<protein>
    <submittedName>
        <fullName evidence="2">Uncharacterized protein</fullName>
    </submittedName>
</protein>
<comment type="caution">
    <text evidence="2">The sequence shown here is derived from an EMBL/GenBank/DDBJ whole genome shotgun (WGS) entry which is preliminary data.</text>
</comment>
<reference evidence="2" key="2">
    <citation type="submission" date="2022-01" db="EMBL/GenBank/DDBJ databases">
        <authorList>
            <person name="Yamashiro T."/>
            <person name="Shiraishi A."/>
            <person name="Satake H."/>
            <person name="Nakayama K."/>
        </authorList>
    </citation>
    <scope>NUCLEOTIDE SEQUENCE</scope>
</reference>
<proteinExistence type="predicted"/>
<evidence type="ECO:0000313" key="3">
    <source>
        <dbReference type="Proteomes" id="UP001151760"/>
    </source>
</evidence>
<feature type="region of interest" description="Disordered" evidence="1">
    <location>
        <begin position="1"/>
        <end position="25"/>
    </location>
</feature>
<dbReference type="Proteomes" id="UP001151760">
    <property type="component" value="Unassembled WGS sequence"/>
</dbReference>
<accession>A0ABQ4ZA62</accession>
<evidence type="ECO:0000313" key="2">
    <source>
        <dbReference type="EMBL" id="GJS87079.1"/>
    </source>
</evidence>